<feature type="domain" description="CN hydrolase" evidence="2">
    <location>
        <begin position="3"/>
        <end position="251"/>
    </location>
</feature>
<reference evidence="3 4" key="1">
    <citation type="submission" date="2015-07" db="EMBL/GenBank/DDBJ databases">
        <title>Draft genome of Bellilinea caldifistulae DSM 17877.</title>
        <authorList>
            <person name="Hemp J."/>
            <person name="Ward L.M."/>
            <person name="Pace L.A."/>
            <person name="Fischer W.W."/>
        </authorList>
    </citation>
    <scope>NUCLEOTIDE SEQUENCE [LARGE SCALE GENOMIC DNA]</scope>
    <source>
        <strain evidence="3 4">GOMI-1</strain>
    </source>
</reference>
<dbReference type="InterPro" id="IPR003010">
    <property type="entry name" value="C-N_Hydrolase"/>
</dbReference>
<dbReference type="GO" id="GO:0050126">
    <property type="term" value="F:N-carbamoylputrescine amidase activity"/>
    <property type="evidence" value="ECO:0007669"/>
    <property type="project" value="TreeGrafter"/>
</dbReference>
<evidence type="ECO:0000313" key="3">
    <source>
        <dbReference type="EMBL" id="KPL78159.1"/>
    </source>
</evidence>
<keyword evidence="4" id="KW-1185">Reference proteome</keyword>
<dbReference type="PROSITE" id="PS50263">
    <property type="entry name" value="CN_HYDROLASE"/>
    <property type="match status" value="1"/>
</dbReference>
<dbReference type="PANTHER" id="PTHR43674:SF2">
    <property type="entry name" value="BETA-UREIDOPROPIONASE"/>
    <property type="match status" value="1"/>
</dbReference>
<organism evidence="3 4">
    <name type="scientific">Bellilinea caldifistulae</name>
    <dbReference type="NCBI Taxonomy" id="360411"/>
    <lineage>
        <taxon>Bacteria</taxon>
        <taxon>Bacillati</taxon>
        <taxon>Chloroflexota</taxon>
        <taxon>Anaerolineae</taxon>
        <taxon>Anaerolineales</taxon>
        <taxon>Anaerolineaceae</taxon>
        <taxon>Bellilinea</taxon>
    </lineage>
</organism>
<evidence type="ECO:0000259" key="2">
    <source>
        <dbReference type="PROSITE" id="PS50263"/>
    </source>
</evidence>
<sequence length="287" mass="32168">MRLTLGLAQINTVLGKPEANLEKHLALARQAAQDGADLLIFPELSLTGYVLQDLTAAVAHRPQADDPLFQPLLEASRKIDLLVGFVEEDTRNRFYIAAAYLSKGEVCHVHRKVYLPTYGLFDEGRFFAWGDAIQAFETRFGRAGILICEDFWHASPPYLLWLDGADLFLFTSASPGRGLNSAPILESARWVEHINHAYASLFTAFVAHTNRVGYEDGLNFWGGSTVFDPNGELIVQAPYFEEGVTLAELDLNQLHRTRARLPLLRDERTALVQRELNRILTSRTSGR</sequence>
<dbReference type="RefSeq" id="WP_061913119.1">
    <property type="nucleotide sequence ID" value="NZ_DF967971.1"/>
</dbReference>
<dbReference type="Pfam" id="PF00795">
    <property type="entry name" value="CN_hydrolase"/>
    <property type="match status" value="1"/>
</dbReference>
<gene>
    <name evidence="3" type="ORF">AC812_01700</name>
</gene>
<dbReference type="STRING" id="360411.AC812_01700"/>
<keyword evidence="1" id="KW-0378">Hydrolase</keyword>
<dbReference type="SUPFAM" id="SSF56317">
    <property type="entry name" value="Carbon-nitrogen hydrolase"/>
    <property type="match status" value="1"/>
</dbReference>
<accession>A0A0P6XNN2</accession>
<dbReference type="Proteomes" id="UP000050514">
    <property type="component" value="Unassembled WGS sequence"/>
</dbReference>
<proteinExistence type="predicted"/>
<protein>
    <recommendedName>
        <fullName evidence="2">CN hydrolase domain-containing protein</fullName>
    </recommendedName>
</protein>
<dbReference type="Gene3D" id="3.60.110.10">
    <property type="entry name" value="Carbon-nitrogen hydrolase"/>
    <property type="match status" value="1"/>
</dbReference>
<evidence type="ECO:0000256" key="1">
    <source>
        <dbReference type="ARBA" id="ARBA00022801"/>
    </source>
</evidence>
<dbReference type="EMBL" id="LGHJ01000006">
    <property type="protein sequence ID" value="KPL78159.1"/>
    <property type="molecule type" value="Genomic_DNA"/>
</dbReference>
<dbReference type="PANTHER" id="PTHR43674">
    <property type="entry name" value="NITRILASE C965.09-RELATED"/>
    <property type="match status" value="1"/>
</dbReference>
<dbReference type="AlphaFoldDB" id="A0A0P6XNN2"/>
<comment type="caution">
    <text evidence="3">The sequence shown here is derived from an EMBL/GenBank/DDBJ whole genome shotgun (WGS) entry which is preliminary data.</text>
</comment>
<name>A0A0P6XNN2_9CHLR</name>
<evidence type="ECO:0000313" key="4">
    <source>
        <dbReference type="Proteomes" id="UP000050514"/>
    </source>
</evidence>
<dbReference type="OrthoDB" id="9811121at2"/>
<dbReference type="InterPro" id="IPR050345">
    <property type="entry name" value="Aliph_Amidase/BUP"/>
</dbReference>
<dbReference type="InterPro" id="IPR036526">
    <property type="entry name" value="C-N_Hydrolase_sf"/>
</dbReference>
<dbReference type="GO" id="GO:0033388">
    <property type="term" value="P:putrescine biosynthetic process from arginine"/>
    <property type="evidence" value="ECO:0007669"/>
    <property type="project" value="TreeGrafter"/>
</dbReference>
<dbReference type="PATRIC" id="fig|360411.5.peg.527"/>